<dbReference type="EMBL" id="CADCVH010000054">
    <property type="protein sequence ID" value="CAA9457478.1"/>
    <property type="molecule type" value="Genomic_DNA"/>
</dbReference>
<dbReference type="AlphaFoldDB" id="A0A6J4QYP7"/>
<organism evidence="2">
    <name type="scientific">uncultured Rubrobacteraceae bacterium</name>
    <dbReference type="NCBI Taxonomy" id="349277"/>
    <lineage>
        <taxon>Bacteria</taxon>
        <taxon>Bacillati</taxon>
        <taxon>Actinomycetota</taxon>
        <taxon>Rubrobacteria</taxon>
        <taxon>Rubrobacterales</taxon>
        <taxon>Rubrobacteraceae</taxon>
        <taxon>environmental samples</taxon>
    </lineage>
</organism>
<accession>A0A6J4QYP7</accession>
<proteinExistence type="predicted"/>
<keyword evidence="1" id="KW-1133">Transmembrane helix</keyword>
<gene>
    <name evidence="2" type="ORF">AVDCRST_MAG02-1665</name>
</gene>
<evidence type="ECO:0000256" key="1">
    <source>
        <dbReference type="SAM" id="Phobius"/>
    </source>
</evidence>
<sequence length="60" mass="6065">MRAGALDIALSAAAFLCAAGFARYYVAAVLAGDRQLARAAGIGFVVLIVVAAISLLKILS</sequence>
<evidence type="ECO:0000313" key="2">
    <source>
        <dbReference type="EMBL" id="CAA9457478.1"/>
    </source>
</evidence>
<keyword evidence="1" id="KW-0472">Membrane</keyword>
<name>A0A6J4QYP7_9ACTN</name>
<protein>
    <submittedName>
        <fullName evidence="2">Uncharacterized protein</fullName>
    </submittedName>
</protein>
<keyword evidence="1" id="KW-0812">Transmembrane</keyword>
<feature type="transmembrane region" description="Helical" evidence="1">
    <location>
        <begin position="41"/>
        <end position="59"/>
    </location>
</feature>
<reference evidence="2" key="1">
    <citation type="submission" date="2020-02" db="EMBL/GenBank/DDBJ databases">
        <authorList>
            <person name="Meier V. D."/>
        </authorList>
    </citation>
    <scope>NUCLEOTIDE SEQUENCE</scope>
    <source>
        <strain evidence="2">AVDCRST_MAG02</strain>
    </source>
</reference>